<name>A0ABT1I367_STRSD</name>
<gene>
    <name evidence="2" type="ORF">LX15_005979</name>
</gene>
<dbReference type="Pfam" id="PF12728">
    <property type="entry name" value="HTH_17"/>
    <property type="match status" value="1"/>
</dbReference>
<dbReference type="RefSeq" id="WP_253674303.1">
    <property type="nucleotide sequence ID" value="NZ_JAMTCP010000061.1"/>
</dbReference>
<evidence type="ECO:0000313" key="3">
    <source>
        <dbReference type="Proteomes" id="UP001205311"/>
    </source>
</evidence>
<comment type="caution">
    <text evidence="2">The sequence shown here is derived from an EMBL/GenBank/DDBJ whole genome shotgun (WGS) entry which is preliminary data.</text>
</comment>
<dbReference type="InterPro" id="IPR041657">
    <property type="entry name" value="HTH_17"/>
</dbReference>
<organism evidence="2 3">
    <name type="scientific">Streptoalloteichus tenebrarius (strain ATCC 17920 / DSM 40477 / JCM 4838 / CBS 697.72 / NBRC 16177 / NCIMB 11028 / NRRL B-12390 / A12253. 1 / ISP 5477)</name>
    <name type="common">Streptomyces tenebrarius</name>
    <dbReference type="NCBI Taxonomy" id="1933"/>
    <lineage>
        <taxon>Bacteria</taxon>
        <taxon>Bacillati</taxon>
        <taxon>Actinomycetota</taxon>
        <taxon>Actinomycetes</taxon>
        <taxon>Pseudonocardiales</taxon>
        <taxon>Pseudonocardiaceae</taxon>
        <taxon>Streptoalloteichus</taxon>
    </lineage>
</organism>
<keyword evidence="3" id="KW-1185">Reference proteome</keyword>
<feature type="domain" description="Helix-turn-helix" evidence="1">
    <location>
        <begin position="15"/>
        <end position="61"/>
    </location>
</feature>
<reference evidence="2 3" key="1">
    <citation type="submission" date="2022-06" db="EMBL/GenBank/DDBJ databases">
        <title>Genomic Encyclopedia of Archaeal and Bacterial Type Strains, Phase II (KMG-II): from individual species to whole genera.</title>
        <authorList>
            <person name="Goeker M."/>
        </authorList>
    </citation>
    <scope>NUCLEOTIDE SEQUENCE [LARGE SCALE GENOMIC DNA]</scope>
    <source>
        <strain evidence="2 3">DSM 40477</strain>
    </source>
</reference>
<dbReference type="EMBL" id="JAMTCP010000061">
    <property type="protein sequence ID" value="MCP2262245.1"/>
    <property type="molecule type" value="Genomic_DNA"/>
</dbReference>
<evidence type="ECO:0000259" key="1">
    <source>
        <dbReference type="Pfam" id="PF12728"/>
    </source>
</evidence>
<dbReference type="Proteomes" id="UP001205311">
    <property type="component" value="Unassembled WGS sequence"/>
</dbReference>
<accession>A0ABT1I367</accession>
<dbReference type="InterPro" id="IPR010093">
    <property type="entry name" value="SinI_DNA-bd"/>
</dbReference>
<protein>
    <submittedName>
        <fullName evidence="2">DNA binding domain-containing protein, excisionase family</fullName>
    </submittedName>
</protein>
<evidence type="ECO:0000313" key="2">
    <source>
        <dbReference type="EMBL" id="MCP2262245.1"/>
    </source>
</evidence>
<dbReference type="NCBIfam" id="TIGR01764">
    <property type="entry name" value="excise"/>
    <property type="match status" value="1"/>
</dbReference>
<sequence length="92" mass="9840">MTETASGRAVPTFSTVPEAARILRVDPATVYRAIRENAFPAVRLRTRYVIPAGAVEALARQAAGTGGVVDVARLAAERRTAREFERAGGATW</sequence>
<proteinExistence type="predicted"/>